<keyword evidence="2" id="KW-1185">Reference proteome</keyword>
<name>A0AAE1NVK8_9EUCA</name>
<dbReference type="Proteomes" id="UP001292094">
    <property type="component" value="Unassembled WGS sequence"/>
</dbReference>
<accession>A0AAE1NVK8</accession>
<protein>
    <submittedName>
        <fullName evidence="1">Uncharacterized protein</fullName>
    </submittedName>
</protein>
<sequence>MFVGIRSIHKSSPFHHNQHDPLSSYIDNLCRTSPHKTPGEGEKGRVGLALCYTLHTSCWPVSLLDNNLVFQRTTSHCTTTTAIFVTTHCLHYGTSALLIFQQHRSSDLHDHHYTITSHAVIFHITITESRLHCYNLHTPPILHTTTVHSTAPTTKILLTTTSNISRFHKLKHNWYTLTQHCHKPPHTTIYTRPYSYSTITYDYISTYVPSNRPALHCIAPGSCTISPSRLRSPHRCTSVRYIAPQHLPPCLPIDSSFTKHDHLPVVFTTNIQLYPALVFLSLLSTRLS</sequence>
<gene>
    <name evidence="1" type="ORF">Pmani_030968</name>
</gene>
<dbReference type="EMBL" id="JAWZYT010003832">
    <property type="protein sequence ID" value="KAK4296543.1"/>
    <property type="molecule type" value="Genomic_DNA"/>
</dbReference>
<proteinExistence type="predicted"/>
<evidence type="ECO:0000313" key="1">
    <source>
        <dbReference type="EMBL" id="KAK4296543.1"/>
    </source>
</evidence>
<reference evidence="1" key="1">
    <citation type="submission" date="2023-11" db="EMBL/GenBank/DDBJ databases">
        <title>Genome assemblies of two species of porcelain crab, Petrolisthes cinctipes and Petrolisthes manimaculis (Anomura: Porcellanidae).</title>
        <authorList>
            <person name="Angst P."/>
        </authorList>
    </citation>
    <scope>NUCLEOTIDE SEQUENCE</scope>
    <source>
        <strain evidence="1">PB745_02</strain>
        <tissue evidence="1">Gill</tissue>
    </source>
</reference>
<comment type="caution">
    <text evidence="1">The sequence shown here is derived from an EMBL/GenBank/DDBJ whole genome shotgun (WGS) entry which is preliminary data.</text>
</comment>
<evidence type="ECO:0000313" key="2">
    <source>
        <dbReference type="Proteomes" id="UP001292094"/>
    </source>
</evidence>
<dbReference type="AlphaFoldDB" id="A0AAE1NVK8"/>
<organism evidence="1 2">
    <name type="scientific">Petrolisthes manimaculis</name>
    <dbReference type="NCBI Taxonomy" id="1843537"/>
    <lineage>
        <taxon>Eukaryota</taxon>
        <taxon>Metazoa</taxon>
        <taxon>Ecdysozoa</taxon>
        <taxon>Arthropoda</taxon>
        <taxon>Crustacea</taxon>
        <taxon>Multicrustacea</taxon>
        <taxon>Malacostraca</taxon>
        <taxon>Eumalacostraca</taxon>
        <taxon>Eucarida</taxon>
        <taxon>Decapoda</taxon>
        <taxon>Pleocyemata</taxon>
        <taxon>Anomura</taxon>
        <taxon>Galatheoidea</taxon>
        <taxon>Porcellanidae</taxon>
        <taxon>Petrolisthes</taxon>
    </lineage>
</organism>